<proteinExistence type="predicted"/>
<dbReference type="Pfam" id="PF00226">
    <property type="entry name" value="DnaJ"/>
    <property type="match status" value="1"/>
</dbReference>
<dbReference type="PANTHER" id="PTHR45090:SF4">
    <property type="entry name" value="J DOMAIN-CONTAINING PROTEIN"/>
    <property type="match status" value="1"/>
</dbReference>
<dbReference type="InterPro" id="IPR018253">
    <property type="entry name" value="DnaJ_domain_CS"/>
</dbReference>
<dbReference type="CDD" id="cd06257">
    <property type="entry name" value="DnaJ"/>
    <property type="match status" value="1"/>
</dbReference>
<accession>A0A9R0VH99</accession>
<dbReference type="Gene3D" id="1.10.287.110">
    <property type="entry name" value="DnaJ domain"/>
    <property type="match status" value="1"/>
</dbReference>
<dbReference type="PROSITE" id="PS50076">
    <property type="entry name" value="DNAJ_2"/>
    <property type="match status" value="1"/>
</dbReference>
<gene>
    <name evidence="2" type="ORF">TRITD_3Av1G023930</name>
</gene>
<dbReference type="Gramene" id="TRITD3Av1G023930.1">
    <property type="protein sequence ID" value="TRITD3Av1G023930.1"/>
    <property type="gene ID" value="TRITD3Av1G023930"/>
</dbReference>
<dbReference type="AlphaFoldDB" id="A0A9R0VH99"/>
<evidence type="ECO:0000259" key="1">
    <source>
        <dbReference type="PROSITE" id="PS50076"/>
    </source>
</evidence>
<dbReference type="SUPFAM" id="SSF46565">
    <property type="entry name" value="Chaperone J-domain"/>
    <property type="match status" value="1"/>
</dbReference>
<dbReference type="EMBL" id="LT934115">
    <property type="protein sequence ID" value="VAH57114.1"/>
    <property type="molecule type" value="Genomic_DNA"/>
</dbReference>
<dbReference type="PANTHER" id="PTHR45090">
    <property type="entry name" value="CHAPERONE PROTEIN DNAJ 20 CHLOROPLASTIC"/>
    <property type="match status" value="1"/>
</dbReference>
<dbReference type="InterPro" id="IPR036869">
    <property type="entry name" value="J_dom_sf"/>
</dbReference>
<dbReference type="GO" id="GO:0009507">
    <property type="term" value="C:chloroplast"/>
    <property type="evidence" value="ECO:0007669"/>
    <property type="project" value="TreeGrafter"/>
</dbReference>
<organism evidence="2 3">
    <name type="scientific">Triticum turgidum subsp. durum</name>
    <name type="common">Durum wheat</name>
    <name type="synonym">Triticum durum</name>
    <dbReference type="NCBI Taxonomy" id="4567"/>
    <lineage>
        <taxon>Eukaryota</taxon>
        <taxon>Viridiplantae</taxon>
        <taxon>Streptophyta</taxon>
        <taxon>Embryophyta</taxon>
        <taxon>Tracheophyta</taxon>
        <taxon>Spermatophyta</taxon>
        <taxon>Magnoliopsida</taxon>
        <taxon>Liliopsida</taxon>
        <taxon>Poales</taxon>
        <taxon>Poaceae</taxon>
        <taxon>BOP clade</taxon>
        <taxon>Pooideae</taxon>
        <taxon>Triticodae</taxon>
        <taxon>Triticeae</taxon>
        <taxon>Triticinae</taxon>
        <taxon>Triticum</taxon>
    </lineage>
</organism>
<protein>
    <recommendedName>
        <fullName evidence="1">J domain-containing protein</fullName>
    </recommendedName>
</protein>
<evidence type="ECO:0000313" key="2">
    <source>
        <dbReference type="EMBL" id="VAH57114.1"/>
    </source>
</evidence>
<dbReference type="InterPro" id="IPR053232">
    <property type="entry name" value="DnaJ_C/III_chloroplastic"/>
</dbReference>
<sequence length="147" mass="16754">MARKYHPDVSPPDAAKEHTRRFIQVQEAYETLSDPSRRTTYDRALARGVCRLAFSPAARRHDASAFYHQEQEEKSGWRTSWEGQISELKKRSTWLELQRKKAIGMDILSVVSDEGSGVDCGGTDGVDFLFAVYYYWPPVRQSHVGDG</sequence>
<dbReference type="InterPro" id="IPR001623">
    <property type="entry name" value="DnaJ_domain"/>
</dbReference>
<reference evidence="2 3" key="1">
    <citation type="submission" date="2017-09" db="EMBL/GenBank/DDBJ databases">
        <authorList>
            <consortium name="International Durum Wheat Genome Sequencing Consortium (IDWGSC)"/>
            <person name="Milanesi L."/>
        </authorList>
    </citation>
    <scope>NUCLEOTIDE SEQUENCE [LARGE SCALE GENOMIC DNA]</scope>
    <source>
        <strain evidence="3">cv. Svevo</strain>
    </source>
</reference>
<feature type="domain" description="J" evidence="1">
    <location>
        <begin position="1"/>
        <end position="45"/>
    </location>
</feature>
<dbReference type="PROSITE" id="PS00636">
    <property type="entry name" value="DNAJ_1"/>
    <property type="match status" value="1"/>
</dbReference>
<dbReference type="Proteomes" id="UP000324705">
    <property type="component" value="Chromosome 3A"/>
</dbReference>
<dbReference type="OMA" id="LDERSEW"/>
<keyword evidence="3" id="KW-1185">Reference proteome</keyword>
<name>A0A9R0VH99_TRITD</name>
<evidence type="ECO:0000313" key="3">
    <source>
        <dbReference type="Proteomes" id="UP000324705"/>
    </source>
</evidence>
<dbReference type="GO" id="GO:0005783">
    <property type="term" value="C:endoplasmic reticulum"/>
    <property type="evidence" value="ECO:0007669"/>
    <property type="project" value="UniProtKB-ARBA"/>
</dbReference>